<dbReference type="Gene3D" id="1.10.1740.10">
    <property type="match status" value="1"/>
</dbReference>
<organism evidence="10 11">
    <name type="scientific">Benzoatithermus flavus</name>
    <dbReference type="NCBI Taxonomy" id="3108223"/>
    <lineage>
        <taxon>Bacteria</taxon>
        <taxon>Pseudomonadati</taxon>
        <taxon>Pseudomonadota</taxon>
        <taxon>Alphaproteobacteria</taxon>
        <taxon>Geminicoccales</taxon>
        <taxon>Geminicoccaceae</taxon>
        <taxon>Benzoatithermus</taxon>
    </lineage>
</organism>
<dbReference type="InterPro" id="IPR007627">
    <property type="entry name" value="RNA_pol_sigma70_r2"/>
</dbReference>
<keyword evidence="4 6" id="KW-0238">DNA-binding</keyword>
<protein>
    <recommendedName>
        <fullName evidence="6">RNA polymerase sigma factor</fullName>
    </recommendedName>
</protein>
<sequence length="271" mass="29835">MSAALPRPIDPPGATAPDAELVARARRGDHFAFELIMRRHNRRLFRLARSLVPDDPEAEDVLQEAYVRAFARLGELADGQALAAWLARIVANEALGRLRLAAHVVPLEARRRRSDHDEEDGGTDNDPASDEPGPERLAASGELRRLLEAAVDALPEEFRAVFVLREVEGLSTAETAAALAIRPETVKTRLHRARRLLQEALGDRLLGLSPCLFEFDGGRCDRVTARVLARLGQEPPAAVPSRPAGPAVSASSRQRWLGRLLACLERWRGKR</sequence>
<evidence type="ECO:0000313" key="11">
    <source>
        <dbReference type="Proteomes" id="UP001375743"/>
    </source>
</evidence>
<gene>
    <name evidence="10" type="ORF">U1T56_19005</name>
</gene>
<dbReference type="InterPro" id="IPR036388">
    <property type="entry name" value="WH-like_DNA-bd_sf"/>
</dbReference>
<dbReference type="PANTHER" id="PTHR43133:SF51">
    <property type="entry name" value="RNA POLYMERASE SIGMA FACTOR"/>
    <property type="match status" value="1"/>
</dbReference>
<evidence type="ECO:0000256" key="2">
    <source>
        <dbReference type="ARBA" id="ARBA00023015"/>
    </source>
</evidence>
<evidence type="ECO:0000256" key="3">
    <source>
        <dbReference type="ARBA" id="ARBA00023082"/>
    </source>
</evidence>
<dbReference type="RefSeq" id="WP_418161095.1">
    <property type="nucleotide sequence ID" value="NZ_JBBLZC010000023.1"/>
</dbReference>
<proteinExistence type="inferred from homology"/>
<dbReference type="InterPro" id="IPR014284">
    <property type="entry name" value="RNA_pol_sigma-70_dom"/>
</dbReference>
<dbReference type="InterPro" id="IPR000838">
    <property type="entry name" value="RNA_pol_sigma70_ECF_CS"/>
</dbReference>
<feature type="compositionally biased region" description="Acidic residues" evidence="7">
    <location>
        <begin position="117"/>
        <end position="129"/>
    </location>
</feature>
<keyword evidence="3 6" id="KW-0731">Sigma factor</keyword>
<dbReference type="Proteomes" id="UP001375743">
    <property type="component" value="Unassembled WGS sequence"/>
</dbReference>
<dbReference type="NCBIfam" id="NF008888">
    <property type="entry name" value="PRK11922.1"/>
    <property type="match status" value="1"/>
</dbReference>
<dbReference type="PANTHER" id="PTHR43133">
    <property type="entry name" value="RNA POLYMERASE ECF-TYPE SIGMA FACTO"/>
    <property type="match status" value="1"/>
</dbReference>
<evidence type="ECO:0000256" key="4">
    <source>
        <dbReference type="ARBA" id="ARBA00023125"/>
    </source>
</evidence>
<comment type="caution">
    <text evidence="10">The sequence shown here is derived from an EMBL/GenBank/DDBJ whole genome shotgun (WGS) entry which is preliminary data.</text>
</comment>
<dbReference type="PROSITE" id="PS01063">
    <property type="entry name" value="SIGMA70_ECF"/>
    <property type="match status" value="1"/>
</dbReference>
<dbReference type="CDD" id="cd06171">
    <property type="entry name" value="Sigma70_r4"/>
    <property type="match status" value="1"/>
</dbReference>
<comment type="similarity">
    <text evidence="1 6">Belongs to the sigma-70 factor family. ECF subfamily.</text>
</comment>
<evidence type="ECO:0000256" key="5">
    <source>
        <dbReference type="ARBA" id="ARBA00023163"/>
    </source>
</evidence>
<evidence type="ECO:0000313" key="10">
    <source>
        <dbReference type="EMBL" id="MEK0085246.1"/>
    </source>
</evidence>
<keyword evidence="11" id="KW-1185">Reference proteome</keyword>
<dbReference type="InterPro" id="IPR039425">
    <property type="entry name" value="RNA_pol_sigma-70-like"/>
</dbReference>
<evidence type="ECO:0000256" key="1">
    <source>
        <dbReference type="ARBA" id="ARBA00010641"/>
    </source>
</evidence>
<evidence type="ECO:0000259" key="8">
    <source>
        <dbReference type="Pfam" id="PF04542"/>
    </source>
</evidence>
<dbReference type="SUPFAM" id="SSF88946">
    <property type="entry name" value="Sigma2 domain of RNA polymerase sigma factors"/>
    <property type="match status" value="1"/>
</dbReference>
<dbReference type="EMBL" id="JBBLZC010000023">
    <property type="protein sequence ID" value="MEK0085246.1"/>
    <property type="molecule type" value="Genomic_DNA"/>
</dbReference>
<dbReference type="InterPro" id="IPR013325">
    <property type="entry name" value="RNA_pol_sigma_r2"/>
</dbReference>
<feature type="region of interest" description="Disordered" evidence="7">
    <location>
        <begin position="110"/>
        <end position="136"/>
    </location>
</feature>
<reference evidence="10 11" key="1">
    <citation type="submission" date="2024-01" db="EMBL/GenBank/DDBJ databases">
        <title>Multi-omics insights into the function and evolution of sodium benzoate biodegradation pathways in Benzoatithermus flavus gen. nov., sp. nov. from hot spring.</title>
        <authorList>
            <person name="Hu C.-J."/>
            <person name="Li W.-J."/>
        </authorList>
    </citation>
    <scope>NUCLEOTIDE SEQUENCE [LARGE SCALE GENOMIC DNA]</scope>
    <source>
        <strain evidence="10 11">SYSU G07066</strain>
    </source>
</reference>
<feature type="domain" description="RNA polymerase sigma-70 region 2" evidence="8">
    <location>
        <begin position="37"/>
        <end position="99"/>
    </location>
</feature>
<dbReference type="InterPro" id="IPR013249">
    <property type="entry name" value="RNA_pol_sigma70_r4_t2"/>
</dbReference>
<evidence type="ECO:0000256" key="6">
    <source>
        <dbReference type="RuleBase" id="RU000716"/>
    </source>
</evidence>
<keyword evidence="2 6" id="KW-0805">Transcription regulation</keyword>
<dbReference type="SUPFAM" id="SSF88659">
    <property type="entry name" value="Sigma3 and sigma4 domains of RNA polymerase sigma factors"/>
    <property type="match status" value="1"/>
</dbReference>
<dbReference type="Pfam" id="PF08281">
    <property type="entry name" value="Sigma70_r4_2"/>
    <property type="match status" value="1"/>
</dbReference>
<feature type="domain" description="RNA polymerase sigma factor 70 region 4 type 2" evidence="9">
    <location>
        <begin position="145"/>
        <end position="197"/>
    </location>
</feature>
<dbReference type="InterPro" id="IPR013324">
    <property type="entry name" value="RNA_pol_sigma_r3/r4-like"/>
</dbReference>
<evidence type="ECO:0000256" key="7">
    <source>
        <dbReference type="SAM" id="MobiDB-lite"/>
    </source>
</evidence>
<dbReference type="Pfam" id="PF04542">
    <property type="entry name" value="Sigma70_r2"/>
    <property type="match status" value="1"/>
</dbReference>
<keyword evidence="5 6" id="KW-0804">Transcription</keyword>
<name>A0ABU8XWI6_9PROT</name>
<evidence type="ECO:0000259" key="9">
    <source>
        <dbReference type="Pfam" id="PF08281"/>
    </source>
</evidence>
<accession>A0ABU8XWI6</accession>
<dbReference type="NCBIfam" id="TIGR02937">
    <property type="entry name" value="sigma70-ECF"/>
    <property type="match status" value="1"/>
</dbReference>
<dbReference type="Gene3D" id="1.10.10.10">
    <property type="entry name" value="Winged helix-like DNA-binding domain superfamily/Winged helix DNA-binding domain"/>
    <property type="match status" value="1"/>
</dbReference>